<dbReference type="EMBL" id="JAUFPT010000130">
    <property type="protein sequence ID" value="MDN3575038.1"/>
    <property type="molecule type" value="Genomic_DNA"/>
</dbReference>
<evidence type="ECO:0000313" key="2">
    <source>
        <dbReference type="Proteomes" id="UP001244297"/>
    </source>
</evidence>
<protein>
    <submittedName>
        <fullName evidence="1">Uncharacterized protein</fullName>
    </submittedName>
</protein>
<proteinExistence type="predicted"/>
<keyword evidence="2" id="KW-1185">Reference proteome</keyword>
<dbReference type="RefSeq" id="WP_238294025.1">
    <property type="nucleotide sequence ID" value="NZ_BPQS01000093.1"/>
</dbReference>
<evidence type="ECO:0000313" key="1">
    <source>
        <dbReference type="EMBL" id="MDN3575038.1"/>
    </source>
</evidence>
<reference evidence="2" key="1">
    <citation type="journal article" date="2019" name="Int. J. Syst. Evol. Microbiol.">
        <title>The Global Catalogue of Microorganisms (GCM) 10K type strain sequencing project: providing services to taxonomists for standard genome sequencing and annotation.</title>
        <authorList>
            <consortium name="The Broad Institute Genomics Platform"/>
            <consortium name="The Broad Institute Genome Sequencing Center for Infectious Disease"/>
            <person name="Wu L."/>
            <person name="Ma J."/>
        </authorList>
    </citation>
    <scope>NUCLEOTIDE SEQUENCE [LARGE SCALE GENOMIC DNA]</scope>
    <source>
        <strain evidence="2">CECT 7806</strain>
    </source>
</reference>
<sequence length="54" mass="5933">MRENDQDREAEAAENLLPEVLAEPQPVAEILPWCSRGNVIAAAGTFLVDLLERA</sequence>
<accession>A0ABT8B0J6</accession>
<organism evidence="1 2">
    <name type="scientific">Methylobacterium longum</name>
    <dbReference type="NCBI Taxonomy" id="767694"/>
    <lineage>
        <taxon>Bacteria</taxon>
        <taxon>Pseudomonadati</taxon>
        <taxon>Pseudomonadota</taxon>
        <taxon>Alphaproteobacteria</taxon>
        <taxon>Hyphomicrobiales</taxon>
        <taxon>Methylobacteriaceae</taxon>
        <taxon>Methylobacterium</taxon>
    </lineage>
</organism>
<name>A0ABT8B0J6_9HYPH</name>
<gene>
    <name evidence="1" type="ORF">QWZ18_31130</name>
</gene>
<comment type="caution">
    <text evidence="1">The sequence shown here is derived from an EMBL/GenBank/DDBJ whole genome shotgun (WGS) entry which is preliminary data.</text>
</comment>
<dbReference type="Proteomes" id="UP001244297">
    <property type="component" value="Unassembled WGS sequence"/>
</dbReference>